<accession>A0A2P6MVP2</accession>
<dbReference type="Proteomes" id="UP000241769">
    <property type="component" value="Unassembled WGS sequence"/>
</dbReference>
<dbReference type="AlphaFoldDB" id="A0A2P6MVP2"/>
<evidence type="ECO:0000256" key="1">
    <source>
        <dbReference type="SAM" id="MobiDB-lite"/>
    </source>
</evidence>
<evidence type="ECO:0000313" key="2">
    <source>
        <dbReference type="EMBL" id="PRP75716.1"/>
    </source>
</evidence>
<organism evidence="2 3">
    <name type="scientific">Planoprotostelium fungivorum</name>
    <dbReference type="NCBI Taxonomy" id="1890364"/>
    <lineage>
        <taxon>Eukaryota</taxon>
        <taxon>Amoebozoa</taxon>
        <taxon>Evosea</taxon>
        <taxon>Variosea</taxon>
        <taxon>Cavosteliida</taxon>
        <taxon>Cavosteliaceae</taxon>
        <taxon>Planoprotostelium</taxon>
    </lineage>
</organism>
<dbReference type="EMBL" id="MDYQ01000364">
    <property type="protein sequence ID" value="PRP75716.1"/>
    <property type="molecule type" value="Genomic_DNA"/>
</dbReference>
<gene>
    <name evidence="2" type="ORF">PROFUN_09140</name>
</gene>
<comment type="caution">
    <text evidence="2">The sequence shown here is derived from an EMBL/GenBank/DDBJ whole genome shotgun (WGS) entry which is preliminary data.</text>
</comment>
<feature type="region of interest" description="Disordered" evidence="1">
    <location>
        <begin position="807"/>
        <end position="855"/>
    </location>
</feature>
<protein>
    <submittedName>
        <fullName evidence="2">Uncharacterized protein</fullName>
    </submittedName>
</protein>
<dbReference type="InParanoid" id="A0A2P6MVP2"/>
<name>A0A2P6MVP2_9EUKA</name>
<proteinExistence type="predicted"/>
<reference evidence="2 3" key="1">
    <citation type="journal article" date="2018" name="Genome Biol. Evol.">
        <title>Multiple Roots of Fruiting Body Formation in Amoebozoa.</title>
        <authorList>
            <person name="Hillmann F."/>
            <person name="Forbes G."/>
            <person name="Novohradska S."/>
            <person name="Ferling I."/>
            <person name="Riege K."/>
            <person name="Groth M."/>
            <person name="Westermann M."/>
            <person name="Marz M."/>
            <person name="Spaller T."/>
            <person name="Winckler T."/>
            <person name="Schaap P."/>
            <person name="Glockner G."/>
        </authorList>
    </citation>
    <scope>NUCLEOTIDE SEQUENCE [LARGE SCALE GENOMIC DNA]</scope>
    <source>
        <strain evidence="2 3">Jena</strain>
    </source>
</reference>
<sequence length="855" mass="93261">MAHTLVYSGNWGKNIEIDLEVKGQNNVRPYVDSNVGNIAINQSSFLHKKEAAAGEPSMSVSKSISHCQKKKYVFYYDTQENCVSPVSSAVTTCWARNRNMDRNGGCNPANRSTQNRFSKSMVVVERTFRLLVTGIVVCHLSLVPFQERSKCIFLIQLTWDRVKCTHSSGAKRSADANESLPLPLGSGNLSTYSFPYVPISGAFVPPYITDDVSYYSIVVRYVNGVQFKHVCDGVPGSSLPSYVACKHFEVAALPYTFYLGAQVNLTINITRLDFVQASEGGSYTIDRPTYFQYNTTHFRPVYANRTPISSLSNPTSSVYIATQPGNYNFTESSDYPSISPGQIANVMYNNSDSTHWYFNGVPYGFPISFCATQTGLIFAVIPYAGRASSVITSPTLLTAGSCFSFPNYGVNTNVTLLDPALFPSTSTSANLTITCQSAGLNSTNLWAAVTLTSNEPDNRPGPFTVSINQGYPTITPVNGQKVISLPCNTPTVMNITVLYAGYQPLAITRSVAVYARAGFYTYTREAGTMSNDNGVCTTSSSSGSIVITSGIYYYPCAVVNGYANSASLNRFSASSFYYFLQPPKATCLYVDTSQLDGYFASYGSAIPNILVNQNKVYLFCQAQTVQVAFYGTSFTFQAARVDRFGQWGQNYTSNGLTIIAYPPSNVSLSTVTTVTSNGTNVYGFYPNNLLSLPLNLTTVGYQSPTVAFGAIKTNNPSAFVQVIVGNGTFVSTLNNGLGTNVGYDDTYYTWPAPQTMPNAVQPNTSSAAQLTLGLLSMALAFFSLSDQQEKDRLESRSNTTLQRCDLFKPPAESTPERCDLFKPPAEPTPERCDLFKPAEPTPERCDLFKPPAEDN</sequence>
<keyword evidence="3" id="KW-1185">Reference proteome</keyword>
<feature type="compositionally biased region" description="Basic and acidic residues" evidence="1">
    <location>
        <begin position="828"/>
        <end position="847"/>
    </location>
</feature>
<evidence type="ECO:0000313" key="3">
    <source>
        <dbReference type="Proteomes" id="UP000241769"/>
    </source>
</evidence>